<comment type="function">
    <text evidence="1 10">Role in flagellar biosynthesis.</text>
</comment>
<keyword evidence="12" id="KW-1185">Reference proteome</keyword>
<keyword evidence="11" id="KW-0969">Cilium</keyword>
<dbReference type="EMBL" id="FWXW01000001">
    <property type="protein sequence ID" value="SMC35417.1"/>
    <property type="molecule type" value="Genomic_DNA"/>
</dbReference>
<dbReference type="InterPro" id="IPR002010">
    <property type="entry name" value="T3SS_IM_R"/>
</dbReference>
<evidence type="ECO:0000256" key="8">
    <source>
        <dbReference type="ARBA" id="ARBA00023143"/>
    </source>
</evidence>
<evidence type="ECO:0000256" key="5">
    <source>
        <dbReference type="ARBA" id="ARBA00022692"/>
    </source>
</evidence>
<name>A0A1W1YGU8_9FIRM</name>
<feature type="transmembrane region" description="Helical" evidence="10">
    <location>
        <begin position="177"/>
        <end position="203"/>
    </location>
</feature>
<dbReference type="Proteomes" id="UP000192790">
    <property type="component" value="Unassembled WGS sequence"/>
</dbReference>
<sequence length="264" mass="29261">MSQILTQALGHWDYTLLLFLRVSSILLPSPIFGRKLVPSLIKTSFCIFLTYLFLLAFPFPEQGLVYETTLGYILLCVRELAFGFVLSFVVTMFFDLVYIAGHLIDTQVGFGIVSVYDIQNNSQVPMTGNLLNVVYLIVFFSVNGHLKWISILYSTFAKVPVGHVQISANLASAAVEAFSLSFLLAVMMAMPIIASGLILELAMGVMIRSVPQMNMFVIGIPVKILVCLLVLILTVPAMVAFSNTVFTDMFQSVERLFDTFGVLQ</sequence>
<evidence type="ECO:0000313" key="11">
    <source>
        <dbReference type="EMBL" id="SMC35417.1"/>
    </source>
</evidence>
<gene>
    <name evidence="11" type="ORF">SAMN02745168_0401</name>
</gene>
<dbReference type="PANTHER" id="PTHR30065:SF1">
    <property type="entry name" value="SURFACE PRESENTATION OF ANTIGENS PROTEIN SPAR"/>
    <property type="match status" value="1"/>
</dbReference>
<comment type="similarity">
    <text evidence="2 10">Belongs to the FliR/MopE/SpaR family.</text>
</comment>
<proteinExistence type="inferred from homology"/>
<evidence type="ECO:0000313" key="12">
    <source>
        <dbReference type="Proteomes" id="UP000192790"/>
    </source>
</evidence>
<keyword evidence="7 10" id="KW-0472">Membrane</keyword>
<dbReference type="STRING" id="1122930.SAMN02745168_0401"/>
<evidence type="ECO:0000256" key="9">
    <source>
        <dbReference type="NCBIfam" id="TIGR01400"/>
    </source>
</evidence>
<dbReference type="OrthoDB" id="9807748at2"/>
<keyword evidence="11" id="KW-0282">Flagellum</keyword>
<dbReference type="GO" id="GO:0005886">
    <property type="term" value="C:plasma membrane"/>
    <property type="evidence" value="ECO:0007669"/>
    <property type="project" value="UniProtKB-SubCell"/>
</dbReference>
<feature type="transmembrane region" description="Helical" evidence="10">
    <location>
        <begin position="130"/>
        <end position="157"/>
    </location>
</feature>
<evidence type="ECO:0000256" key="10">
    <source>
        <dbReference type="RuleBase" id="RU362071"/>
    </source>
</evidence>
<feature type="transmembrane region" description="Helical" evidence="10">
    <location>
        <begin position="215"/>
        <end position="241"/>
    </location>
</feature>
<keyword evidence="6 10" id="KW-1133">Transmembrane helix</keyword>
<dbReference type="NCBIfam" id="TIGR01400">
    <property type="entry name" value="fliR"/>
    <property type="match status" value="1"/>
</dbReference>
<dbReference type="RefSeq" id="WP_084233047.1">
    <property type="nucleotide sequence ID" value="NZ_FWXW01000001.1"/>
</dbReference>
<dbReference type="AlphaFoldDB" id="A0A1W1YGU8"/>
<keyword evidence="4 10" id="KW-1003">Cell membrane</keyword>
<feature type="transmembrane region" description="Helical" evidence="10">
    <location>
        <begin position="12"/>
        <end position="33"/>
    </location>
</feature>
<evidence type="ECO:0000256" key="3">
    <source>
        <dbReference type="ARBA" id="ARBA00021717"/>
    </source>
</evidence>
<evidence type="ECO:0000256" key="2">
    <source>
        <dbReference type="ARBA" id="ARBA00009772"/>
    </source>
</evidence>
<protein>
    <recommendedName>
        <fullName evidence="3 9">Flagellar biosynthetic protein FliR</fullName>
    </recommendedName>
</protein>
<dbReference type="GO" id="GO:0006605">
    <property type="term" value="P:protein targeting"/>
    <property type="evidence" value="ECO:0007669"/>
    <property type="project" value="UniProtKB-UniRule"/>
</dbReference>
<evidence type="ECO:0000256" key="4">
    <source>
        <dbReference type="ARBA" id="ARBA00022475"/>
    </source>
</evidence>
<dbReference type="InterPro" id="IPR006303">
    <property type="entry name" value="FliR"/>
</dbReference>
<evidence type="ECO:0000256" key="1">
    <source>
        <dbReference type="ARBA" id="ARBA00002578"/>
    </source>
</evidence>
<evidence type="ECO:0000256" key="7">
    <source>
        <dbReference type="ARBA" id="ARBA00023136"/>
    </source>
</evidence>
<keyword evidence="5 10" id="KW-0812">Transmembrane</keyword>
<feature type="transmembrane region" description="Helical" evidence="10">
    <location>
        <begin position="39"/>
        <end position="57"/>
    </location>
</feature>
<comment type="subcellular location">
    <subcellularLocation>
        <location evidence="10">Cell membrane</location>
        <topology evidence="10">Multi-pass membrane protein</topology>
    </subcellularLocation>
    <subcellularLocation>
        <location evidence="10">Bacterial flagellum basal body</location>
    </subcellularLocation>
</comment>
<dbReference type="PRINTS" id="PR00953">
    <property type="entry name" value="TYPE3IMRPROT"/>
</dbReference>
<reference evidence="11 12" key="1">
    <citation type="submission" date="2017-04" db="EMBL/GenBank/DDBJ databases">
        <authorList>
            <person name="Afonso C.L."/>
            <person name="Miller P.J."/>
            <person name="Scott M.A."/>
            <person name="Spackman E."/>
            <person name="Goraichik I."/>
            <person name="Dimitrov K.M."/>
            <person name="Suarez D.L."/>
            <person name="Swayne D.E."/>
        </authorList>
    </citation>
    <scope>NUCLEOTIDE SEQUENCE [LARGE SCALE GENOMIC DNA]</scope>
    <source>
        <strain evidence="11 12">DSM 12816</strain>
    </source>
</reference>
<dbReference type="GO" id="GO:0044780">
    <property type="term" value="P:bacterial-type flagellum assembly"/>
    <property type="evidence" value="ECO:0007669"/>
    <property type="project" value="UniProtKB-UniRule"/>
</dbReference>
<organism evidence="11 12">
    <name type="scientific">Papillibacter cinnamivorans DSM 12816</name>
    <dbReference type="NCBI Taxonomy" id="1122930"/>
    <lineage>
        <taxon>Bacteria</taxon>
        <taxon>Bacillati</taxon>
        <taxon>Bacillota</taxon>
        <taxon>Clostridia</taxon>
        <taxon>Eubacteriales</taxon>
        <taxon>Oscillospiraceae</taxon>
        <taxon>Papillibacter</taxon>
    </lineage>
</organism>
<accession>A0A1W1YGU8</accession>
<dbReference type="PANTHER" id="PTHR30065">
    <property type="entry name" value="FLAGELLAR BIOSYNTHETIC PROTEIN FLIR"/>
    <property type="match status" value="1"/>
</dbReference>
<keyword evidence="11" id="KW-0966">Cell projection</keyword>
<dbReference type="GO" id="GO:0009425">
    <property type="term" value="C:bacterial-type flagellum basal body"/>
    <property type="evidence" value="ECO:0007669"/>
    <property type="project" value="UniProtKB-SubCell"/>
</dbReference>
<evidence type="ECO:0000256" key="6">
    <source>
        <dbReference type="ARBA" id="ARBA00022989"/>
    </source>
</evidence>
<dbReference type="Pfam" id="PF01311">
    <property type="entry name" value="Bac_export_1"/>
    <property type="match status" value="1"/>
</dbReference>
<keyword evidence="8 10" id="KW-0975">Bacterial flagellum</keyword>